<dbReference type="SUPFAM" id="SSF46785">
    <property type="entry name" value="Winged helix' DNA-binding domain"/>
    <property type="match status" value="1"/>
</dbReference>
<dbReference type="PANTHER" id="PTHR33164">
    <property type="entry name" value="TRANSCRIPTIONAL REGULATOR, MARR FAMILY"/>
    <property type="match status" value="1"/>
</dbReference>
<feature type="region of interest" description="Disordered" evidence="1">
    <location>
        <begin position="1"/>
        <end position="21"/>
    </location>
</feature>
<dbReference type="Gene3D" id="1.10.10.10">
    <property type="entry name" value="Winged helix-like DNA-binding domain superfamily/Winged helix DNA-binding domain"/>
    <property type="match status" value="1"/>
</dbReference>
<dbReference type="InterPro" id="IPR036390">
    <property type="entry name" value="WH_DNA-bd_sf"/>
</dbReference>
<dbReference type="InterPro" id="IPR039422">
    <property type="entry name" value="MarR/SlyA-like"/>
</dbReference>
<sequence length="164" mass="17819">MTDAPQKHDDHARSDGAGATTAAHPLDGHLGFILRRAQLGVFQELTGIFGAYDLRPAQFAVLKVIEARPGISQSEAAESISVKTTNFATLIAQMEARDLVRRETSPTDRRGRMLFLTPGGQTICRDVTALWADYERRLTERLGGDDARAALVAMLKALDADTPS</sequence>
<dbReference type="InterPro" id="IPR036388">
    <property type="entry name" value="WH-like_DNA-bd_sf"/>
</dbReference>
<dbReference type="AlphaFoldDB" id="A0AAE4ASY7"/>
<accession>A0AAE4ASY7</accession>
<protein>
    <submittedName>
        <fullName evidence="3">DNA-binding MarR family transcriptional regulator</fullName>
    </submittedName>
</protein>
<evidence type="ECO:0000259" key="2">
    <source>
        <dbReference type="PROSITE" id="PS50995"/>
    </source>
</evidence>
<feature type="domain" description="HTH marR-type" evidence="2">
    <location>
        <begin position="27"/>
        <end position="160"/>
    </location>
</feature>
<dbReference type="PANTHER" id="PTHR33164:SF43">
    <property type="entry name" value="HTH-TYPE TRANSCRIPTIONAL REPRESSOR YETL"/>
    <property type="match status" value="1"/>
</dbReference>
<dbReference type="GO" id="GO:0006950">
    <property type="term" value="P:response to stress"/>
    <property type="evidence" value="ECO:0007669"/>
    <property type="project" value="TreeGrafter"/>
</dbReference>
<dbReference type="Pfam" id="PF12802">
    <property type="entry name" value="MarR_2"/>
    <property type="match status" value="1"/>
</dbReference>
<evidence type="ECO:0000256" key="1">
    <source>
        <dbReference type="SAM" id="MobiDB-lite"/>
    </source>
</evidence>
<comment type="caution">
    <text evidence="3">The sequence shown here is derived from an EMBL/GenBank/DDBJ whole genome shotgun (WGS) entry which is preliminary data.</text>
</comment>
<dbReference type="PROSITE" id="PS50995">
    <property type="entry name" value="HTH_MARR_2"/>
    <property type="match status" value="1"/>
</dbReference>
<keyword evidence="4" id="KW-1185">Reference proteome</keyword>
<name>A0AAE4ASY7_9HYPH</name>
<proteinExistence type="predicted"/>
<feature type="compositionally biased region" description="Basic and acidic residues" evidence="1">
    <location>
        <begin position="1"/>
        <end position="14"/>
    </location>
</feature>
<dbReference type="PRINTS" id="PR00598">
    <property type="entry name" value="HTHMARR"/>
</dbReference>
<dbReference type="RefSeq" id="WP_306885325.1">
    <property type="nucleotide sequence ID" value="NZ_JAUSUL010000002.1"/>
</dbReference>
<organism evidence="3 4">
    <name type="scientific">Amorphus orientalis</name>
    <dbReference type="NCBI Taxonomy" id="649198"/>
    <lineage>
        <taxon>Bacteria</taxon>
        <taxon>Pseudomonadati</taxon>
        <taxon>Pseudomonadota</taxon>
        <taxon>Alphaproteobacteria</taxon>
        <taxon>Hyphomicrobiales</taxon>
        <taxon>Amorphaceae</taxon>
        <taxon>Amorphus</taxon>
    </lineage>
</organism>
<dbReference type="InterPro" id="IPR000835">
    <property type="entry name" value="HTH_MarR-typ"/>
</dbReference>
<evidence type="ECO:0000313" key="3">
    <source>
        <dbReference type="EMBL" id="MDQ0315495.1"/>
    </source>
</evidence>
<dbReference type="GO" id="GO:0003677">
    <property type="term" value="F:DNA binding"/>
    <property type="evidence" value="ECO:0007669"/>
    <property type="project" value="UniProtKB-KW"/>
</dbReference>
<dbReference type="Proteomes" id="UP001229244">
    <property type="component" value="Unassembled WGS sequence"/>
</dbReference>
<keyword evidence="3" id="KW-0238">DNA-binding</keyword>
<gene>
    <name evidence="3" type="ORF">J2S73_001952</name>
</gene>
<dbReference type="SMART" id="SM00347">
    <property type="entry name" value="HTH_MARR"/>
    <property type="match status" value="1"/>
</dbReference>
<evidence type="ECO:0000313" key="4">
    <source>
        <dbReference type="Proteomes" id="UP001229244"/>
    </source>
</evidence>
<dbReference type="EMBL" id="JAUSUL010000002">
    <property type="protein sequence ID" value="MDQ0315495.1"/>
    <property type="molecule type" value="Genomic_DNA"/>
</dbReference>
<dbReference type="GO" id="GO:0003700">
    <property type="term" value="F:DNA-binding transcription factor activity"/>
    <property type="evidence" value="ECO:0007669"/>
    <property type="project" value="InterPro"/>
</dbReference>
<reference evidence="3" key="1">
    <citation type="submission" date="2023-07" db="EMBL/GenBank/DDBJ databases">
        <title>Genomic Encyclopedia of Type Strains, Phase IV (KMG-IV): sequencing the most valuable type-strain genomes for metagenomic binning, comparative biology and taxonomic classification.</title>
        <authorList>
            <person name="Goeker M."/>
        </authorList>
    </citation>
    <scope>NUCLEOTIDE SEQUENCE</scope>
    <source>
        <strain evidence="3">DSM 21202</strain>
    </source>
</reference>